<accession>A0AAR5PF02</accession>
<feature type="transmembrane region" description="Helical" evidence="1">
    <location>
        <begin position="53"/>
        <end position="73"/>
    </location>
</feature>
<sequence length="140" mass="15111">MFMEKKKLVPPDGGWGWIVVIGASAVNLCTRSIEQSFGLLFGDLLRDLGVGTTGAAVIMSTLDALINFSGLFVGPLIRALSYRKVSVAGSILVASGLMLTSPANSMAHIIITYSIINGRYMIRISGTTFLRFAKEIKKFH</sequence>
<dbReference type="AlphaFoldDB" id="A0AAR5PF02"/>
<keyword evidence="1" id="KW-1133">Transmembrane helix</keyword>
<dbReference type="Proteomes" id="UP000019118">
    <property type="component" value="Unassembled WGS sequence"/>
</dbReference>
<organism evidence="2 3">
    <name type="scientific">Dendroctonus ponderosae</name>
    <name type="common">Mountain pine beetle</name>
    <dbReference type="NCBI Taxonomy" id="77166"/>
    <lineage>
        <taxon>Eukaryota</taxon>
        <taxon>Metazoa</taxon>
        <taxon>Ecdysozoa</taxon>
        <taxon>Arthropoda</taxon>
        <taxon>Hexapoda</taxon>
        <taxon>Insecta</taxon>
        <taxon>Pterygota</taxon>
        <taxon>Neoptera</taxon>
        <taxon>Endopterygota</taxon>
        <taxon>Coleoptera</taxon>
        <taxon>Polyphaga</taxon>
        <taxon>Cucujiformia</taxon>
        <taxon>Curculionidae</taxon>
        <taxon>Scolytinae</taxon>
        <taxon>Dendroctonus</taxon>
    </lineage>
</organism>
<dbReference type="PANTHER" id="PTHR11360:SF163">
    <property type="entry name" value="MONOCARBOXYLATE TRANSPORTER 9-LIKE PROTEIN"/>
    <property type="match status" value="1"/>
</dbReference>
<keyword evidence="3" id="KW-1185">Reference proteome</keyword>
<reference evidence="2" key="2">
    <citation type="submission" date="2024-08" db="UniProtKB">
        <authorList>
            <consortium name="EnsemblMetazoa"/>
        </authorList>
    </citation>
    <scope>IDENTIFICATION</scope>
</reference>
<dbReference type="InterPro" id="IPR036259">
    <property type="entry name" value="MFS_trans_sf"/>
</dbReference>
<evidence type="ECO:0008006" key="4">
    <source>
        <dbReference type="Google" id="ProtNLM"/>
    </source>
</evidence>
<protein>
    <recommendedName>
        <fullName evidence="4">Major facilitator superfamily (MFS) profile domain-containing protein</fullName>
    </recommendedName>
</protein>
<keyword evidence="1" id="KW-0472">Membrane</keyword>
<dbReference type="InterPro" id="IPR050327">
    <property type="entry name" value="Proton-linked_MCT"/>
</dbReference>
<dbReference type="SUPFAM" id="SSF103473">
    <property type="entry name" value="MFS general substrate transporter"/>
    <property type="match status" value="1"/>
</dbReference>
<feature type="transmembrane region" description="Helical" evidence="1">
    <location>
        <begin position="12"/>
        <end position="33"/>
    </location>
</feature>
<reference evidence="3" key="1">
    <citation type="journal article" date="2013" name="Genome Biol.">
        <title>Draft genome of the mountain pine beetle, Dendroctonus ponderosae Hopkins, a major forest pest.</title>
        <authorList>
            <person name="Keeling C.I."/>
            <person name="Yuen M.M."/>
            <person name="Liao N.Y."/>
            <person name="Docking T.R."/>
            <person name="Chan S.K."/>
            <person name="Taylor G.A."/>
            <person name="Palmquist D.L."/>
            <person name="Jackman S.D."/>
            <person name="Nguyen A."/>
            <person name="Li M."/>
            <person name="Henderson H."/>
            <person name="Janes J.K."/>
            <person name="Zhao Y."/>
            <person name="Pandoh P."/>
            <person name="Moore R."/>
            <person name="Sperling F.A."/>
            <person name="Huber D.P."/>
            <person name="Birol I."/>
            <person name="Jones S.J."/>
            <person name="Bohlmann J."/>
        </authorList>
    </citation>
    <scope>NUCLEOTIDE SEQUENCE</scope>
</reference>
<evidence type="ECO:0000256" key="1">
    <source>
        <dbReference type="SAM" id="Phobius"/>
    </source>
</evidence>
<evidence type="ECO:0000313" key="3">
    <source>
        <dbReference type="Proteomes" id="UP000019118"/>
    </source>
</evidence>
<dbReference type="EnsemblMetazoa" id="XM_019903752.1">
    <property type="protein sequence ID" value="XP_019759311.1"/>
    <property type="gene ID" value="LOC109537148"/>
</dbReference>
<name>A0AAR5PF02_DENPD</name>
<feature type="transmembrane region" description="Helical" evidence="1">
    <location>
        <begin position="85"/>
        <end position="103"/>
    </location>
</feature>
<dbReference type="GO" id="GO:0008028">
    <property type="term" value="F:monocarboxylic acid transmembrane transporter activity"/>
    <property type="evidence" value="ECO:0007669"/>
    <property type="project" value="TreeGrafter"/>
</dbReference>
<keyword evidence="1" id="KW-0812">Transmembrane</keyword>
<evidence type="ECO:0000313" key="2">
    <source>
        <dbReference type="EnsemblMetazoa" id="XP_019759311.1"/>
    </source>
</evidence>
<proteinExistence type="predicted"/>
<dbReference type="PANTHER" id="PTHR11360">
    <property type="entry name" value="MONOCARBOXYLATE TRANSPORTER"/>
    <property type="match status" value="1"/>
</dbReference>